<dbReference type="EMBL" id="JASDAP010000023">
    <property type="protein sequence ID" value="KAK1882840.1"/>
    <property type="molecule type" value="Genomic_DNA"/>
</dbReference>
<feature type="region of interest" description="Disordered" evidence="1">
    <location>
        <begin position="1"/>
        <end position="90"/>
    </location>
</feature>
<protein>
    <submittedName>
        <fullName evidence="2">Uncharacterized protein</fullName>
    </submittedName>
</protein>
<sequence length="214" mass="23448">MIPERPSTTADRSQLSPRPSPDNPRSTHQPRGRGAPQPDQHRGRCSENFIMDPPAGDEGNLPVYNASDEEEVGEVRNAVEDEAPPRSGVFASTTPGFVFSTKRFREDDSKRLGTLHIGPRLLYQRIREDDSRDSAPSTLGLCCPMVPLLVAQRPPVSFWQAIRPLGVAPPEDSAPQVERPEEAPSSALHRHQASASPPRGPGKRRAGKRTTLTL</sequence>
<feature type="region of interest" description="Disordered" evidence="1">
    <location>
        <begin position="168"/>
        <end position="214"/>
    </location>
</feature>
<comment type="caution">
    <text evidence="2">The sequence shown here is derived from an EMBL/GenBank/DDBJ whole genome shotgun (WGS) entry which is preliminary data.</text>
</comment>
<keyword evidence="3" id="KW-1185">Reference proteome</keyword>
<name>A0AAD9BFH3_DISEL</name>
<accession>A0AAD9BFH3</accession>
<gene>
    <name evidence="2" type="ORF">KUDE01_023620</name>
</gene>
<feature type="compositionally biased region" description="Polar residues" evidence="1">
    <location>
        <begin position="1"/>
        <end position="29"/>
    </location>
</feature>
<dbReference type="AlphaFoldDB" id="A0AAD9BFH3"/>
<reference evidence="2" key="1">
    <citation type="submission" date="2023-04" db="EMBL/GenBank/DDBJ databases">
        <title>Chromosome-level genome of Chaenocephalus aceratus.</title>
        <authorList>
            <person name="Park H."/>
        </authorList>
    </citation>
    <scope>NUCLEOTIDE SEQUENCE</scope>
    <source>
        <strain evidence="2">DE</strain>
        <tissue evidence="2">Muscle</tissue>
    </source>
</reference>
<dbReference type="Proteomes" id="UP001228049">
    <property type="component" value="Unassembled WGS sequence"/>
</dbReference>
<evidence type="ECO:0000313" key="2">
    <source>
        <dbReference type="EMBL" id="KAK1882840.1"/>
    </source>
</evidence>
<proteinExistence type="predicted"/>
<evidence type="ECO:0000256" key="1">
    <source>
        <dbReference type="SAM" id="MobiDB-lite"/>
    </source>
</evidence>
<evidence type="ECO:0000313" key="3">
    <source>
        <dbReference type="Proteomes" id="UP001228049"/>
    </source>
</evidence>
<organism evidence="2 3">
    <name type="scientific">Dissostichus eleginoides</name>
    <name type="common">Patagonian toothfish</name>
    <name type="synonym">Dissostichus amissus</name>
    <dbReference type="NCBI Taxonomy" id="100907"/>
    <lineage>
        <taxon>Eukaryota</taxon>
        <taxon>Metazoa</taxon>
        <taxon>Chordata</taxon>
        <taxon>Craniata</taxon>
        <taxon>Vertebrata</taxon>
        <taxon>Euteleostomi</taxon>
        <taxon>Actinopterygii</taxon>
        <taxon>Neopterygii</taxon>
        <taxon>Teleostei</taxon>
        <taxon>Neoteleostei</taxon>
        <taxon>Acanthomorphata</taxon>
        <taxon>Eupercaria</taxon>
        <taxon>Perciformes</taxon>
        <taxon>Notothenioidei</taxon>
        <taxon>Nototheniidae</taxon>
        <taxon>Dissostichus</taxon>
    </lineage>
</organism>